<evidence type="ECO:0000313" key="1">
    <source>
        <dbReference type="EMBL" id="MCU6695627.1"/>
    </source>
</evidence>
<dbReference type="EMBL" id="JAOQKC010000002">
    <property type="protein sequence ID" value="MCU6695627.1"/>
    <property type="molecule type" value="Genomic_DNA"/>
</dbReference>
<organism evidence="1 2">
    <name type="scientific">Laedolimicola ammoniilytica</name>
    <dbReference type="NCBI Taxonomy" id="2981771"/>
    <lineage>
        <taxon>Bacteria</taxon>
        <taxon>Bacillati</taxon>
        <taxon>Bacillota</taxon>
        <taxon>Clostridia</taxon>
        <taxon>Lachnospirales</taxon>
        <taxon>Lachnospiraceae</taxon>
        <taxon>Laedolimicola</taxon>
    </lineage>
</organism>
<comment type="caution">
    <text evidence="1">The sequence shown here is derived from an EMBL/GenBank/DDBJ whole genome shotgun (WGS) entry which is preliminary data.</text>
</comment>
<reference evidence="1 2" key="1">
    <citation type="journal article" date="2021" name="ISME Commun">
        <title>Automated analysis of genomic sequences facilitates high-throughput and comprehensive description of bacteria.</title>
        <authorList>
            <person name="Hitch T.C.A."/>
        </authorList>
    </citation>
    <scope>NUCLEOTIDE SEQUENCE [LARGE SCALE GENOMIC DNA]</scope>
    <source>
        <strain evidence="1 2">Sanger_04</strain>
    </source>
</reference>
<proteinExistence type="predicted"/>
<evidence type="ECO:0000313" key="2">
    <source>
        <dbReference type="Proteomes" id="UP001652461"/>
    </source>
</evidence>
<keyword evidence="2" id="KW-1185">Reference proteome</keyword>
<name>A0ABT2RTI5_9FIRM</name>
<gene>
    <name evidence="1" type="ORF">OCV63_01785</name>
</gene>
<protein>
    <submittedName>
        <fullName evidence="1">Uncharacterized protein</fullName>
    </submittedName>
</protein>
<dbReference type="Proteomes" id="UP001652461">
    <property type="component" value="Unassembled WGS sequence"/>
</dbReference>
<dbReference type="RefSeq" id="WP_262670587.1">
    <property type="nucleotide sequence ID" value="NZ_JAOQKC010000002.1"/>
</dbReference>
<accession>A0ABT2RTI5</accession>
<sequence length="54" mass="6192">MSKQEVYAKIFKELLEAELLNEEGVDDLQRNVEEVIGKALEDYTLVYTTGIITE</sequence>